<dbReference type="PANTHER" id="PTHR33067">
    <property type="entry name" value="RNA-DIRECTED DNA POLYMERASE-RELATED"/>
    <property type="match status" value="1"/>
</dbReference>
<evidence type="ECO:0000313" key="2">
    <source>
        <dbReference type="EMBL" id="GEX20586.1"/>
    </source>
</evidence>
<reference evidence="2" key="1">
    <citation type="journal article" date="2019" name="Sci. Rep.">
        <title>Draft genome of Tanacetum cinerariifolium, the natural source of mosquito coil.</title>
        <authorList>
            <person name="Yamashiro T."/>
            <person name="Shiraishi A."/>
            <person name="Satake H."/>
            <person name="Nakayama K."/>
        </authorList>
    </citation>
    <scope>NUCLEOTIDE SEQUENCE</scope>
</reference>
<evidence type="ECO:0000256" key="1">
    <source>
        <dbReference type="SAM" id="MobiDB-lite"/>
    </source>
</evidence>
<sequence>LRAPIEGYAEAIVVLPILAEQFELKHSLINMMTSDQFFGLEKDNPHDHIRWVARRWLKKEPPYSIHTWEDLVSIFINELFPPQEQQISVMKSPIFNNDLMNQIAKLTHAVNQQTSAVTTAMTAILKQFQATPPPAFVKSVEEICVTCGGAHPYYQCLAADGNTFPELRDNIQGYVSAAAVNYNQALISNKEKLQELENTPLNENCSAVILKKLPKKLRDPRKFLIMYGFSELKCKALADLGITRDVFVPVGKLTFPANFVNVDYESNPRVHLILGRPFLQTARALIDVHGEEMILHDGDERLTLNMRHDTSSYSHQPQKESINLINVFNNLNEDFLEDLFSTNQPSDNPTFSSHPELTSPKVKNDIFDPKGGNVLPKKLLDLDSTKDLHTPLHVNPLSSSTTYYSSPNQLLKEFTDELALITFPPKYDDDLQFDIESDLKEIEYLLYHDPIKDIDSSLKDSIDQSNFVDNLVDSMPEMFTDEHALDYSSPLIFDEYDDDLFKVESDTKNVYDDPFNSKGEKIKKSKLLIDELDLPCNFLPSFEYDSFLSEDFSMVDALPSTNNEDKVFNPRILIQENPFVIITRVAKDKKLATSNASLMIEDFDPPLYELPFFNEVPRCLQPKKVEDGVNDKEPSRRANDCFRLWETSSTYIVGFSCFPDAQSNGFMECKGTTFDLPVCYTEEQNVLI</sequence>
<comment type="caution">
    <text evidence="2">The sequence shown here is derived from an EMBL/GenBank/DDBJ whole genome shotgun (WGS) entry which is preliminary data.</text>
</comment>
<name>A0A699H3H3_TANCI</name>
<protein>
    <recommendedName>
        <fullName evidence="3">Reverse transcriptase domain-containing protein</fullName>
    </recommendedName>
</protein>
<organism evidence="2">
    <name type="scientific">Tanacetum cinerariifolium</name>
    <name type="common">Dalmatian daisy</name>
    <name type="synonym">Chrysanthemum cinerariifolium</name>
    <dbReference type="NCBI Taxonomy" id="118510"/>
    <lineage>
        <taxon>Eukaryota</taxon>
        <taxon>Viridiplantae</taxon>
        <taxon>Streptophyta</taxon>
        <taxon>Embryophyta</taxon>
        <taxon>Tracheophyta</taxon>
        <taxon>Spermatophyta</taxon>
        <taxon>Magnoliopsida</taxon>
        <taxon>eudicotyledons</taxon>
        <taxon>Gunneridae</taxon>
        <taxon>Pentapetalae</taxon>
        <taxon>asterids</taxon>
        <taxon>campanulids</taxon>
        <taxon>Asterales</taxon>
        <taxon>Asteraceae</taxon>
        <taxon>Asteroideae</taxon>
        <taxon>Anthemideae</taxon>
        <taxon>Anthemidinae</taxon>
        <taxon>Tanacetum</taxon>
    </lineage>
</organism>
<feature type="compositionally biased region" description="Polar residues" evidence="1">
    <location>
        <begin position="342"/>
        <end position="356"/>
    </location>
</feature>
<dbReference type="EMBL" id="BKCJ010095144">
    <property type="protein sequence ID" value="GEX20586.1"/>
    <property type="molecule type" value="Genomic_DNA"/>
</dbReference>
<dbReference type="AlphaFoldDB" id="A0A699H3H3"/>
<evidence type="ECO:0008006" key="3">
    <source>
        <dbReference type="Google" id="ProtNLM"/>
    </source>
</evidence>
<feature type="region of interest" description="Disordered" evidence="1">
    <location>
        <begin position="342"/>
        <end position="368"/>
    </location>
</feature>
<dbReference type="InterPro" id="IPR021109">
    <property type="entry name" value="Peptidase_aspartic_dom_sf"/>
</dbReference>
<proteinExistence type="predicted"/>
<feature type="non-terminal residue" evidence="2">
    <location>
        <position position="1"/>
    </location>
</feature>
<dbReference type="Gene3D" id="2.40.70.10">
    <property type="entry name" value="Acid Proteases"/>
    <property type="match status" value="1"/>
</dbReference>
<dbReference type="PANTHER" id="PTHR33067:SF9">
    <property type="entry name" value="RNA-DIRECTED DNA POLYMERASE"/>
    <property type="match status" value="1"/>
</dbReference>
<gene>
    <name evidence="2" type="ORF">Tci_292561</name>
</gene>
<accession>A0A699H3H3</accession>